<proteinExistence type="predicted"/>
<reference evidence="1" key="1">
    <citation type="journal article" date="2023" name="G3 (Bethesda)">
        <title>Whole genome assembly and annotation of the endangered Caribbean coral Acropora cervicornis.</title>
        <authorList>
            <person name="Selwyn J.D."/>
            <person name="Vollmer S.V."/>
        </authorList>
    </citation>
    <scope>NUCLEOTIDE SEQUENCE</scope>
    <source>
        <strain evidence="1">K2</strain>
    </source>
</reference>
<organism evidence="1 2">
    <name type="scientific">Acropora cervicornis</name>
    <name type="common">Staghorn coral</name>
    <dbReference type="NCBI Taxonomy" id="6130"/>
    <lineage>
        <taxon>Eukaryota</taxon>
        <taxon>Metazoa</taxon>
        <taxon>Cnidaria</taxon>
        <taxon>Anthozoa</taxon>
        <taxon>Hexacorallia</taxon>
        <taxon>Scleractinia</taxon>
        <taxon>Astrocoeniina</taxon>
        <taxon>Acroporidae</taxon>
        <taxon>Acropora</taxon>
    </lineage>
</organism>
<dbReference type="EMBL" id="JARQWQ010000003">
    <property type="protein sequence ID" value="KAK2572797.1"/>
    <property type="molecule type" value="Genomic_DNA"/>
</dbReference>
<sequence length="155" mass="17315">MAAMSHESVVMQQVFCALCAAQLDQSTSRINARAHQFKLRRQQCSPCSPNKLSLVSGRRDVKTVTWLPSVALAGSNLLRERSRGADALQLLIGGDRVMLEGVGESVVMSQRNLLRADEFNHLLMPITSTFRRRKLLVNGCLSGIQSYKEYLQDEH</sequence>
<evidence type="ECO:0000313" key="2">
    <source>
        <dbReference type="Proteomes" id="UP001249851"/>
    </source>
</evidence>
<gene>
    <name evidence="1" type="ORF">P5673_001784</name>
</gene>
<dbReference type="AlphaFoldDB" id="A0AAD9R443"/>
<comment type="caution">
    <text evidence="1">The sequence shown here is derived from an EMBL/GenBank/DDBJ whole genome shotgun (WGS) entry which is preliminary data.</text>
</comment>
<dbReference type="Proteomes" id="UP001249851">
    <property type="component" value="Unassembled WGS sequence"/>
</dbReference>
<keyword evidence="2" id="KW-1185">Reference proteome</keyword>
<evidence type="ECO:0000313" key="1">
    <source>
        <dbReference type="EMBL" id="KAK2572797.1"/>
    </source>
</evidence>
<reference evidence="1" key="2">
    <citation type="journal article" date="2023" name="Science">
        <title>Genomic signatures of disease resistance in endangered staghorn corals.</title>
        <authorList>
            <person name="Vollmer S.V."/>
            <person name="Selwyn J.D."/>
            <person name="Despard B.A."/>
            <person name="Roesel C.L."/>
        </authorList>
    </citation>
    <scope>NUCLEOTIDE SEQUENCE</scope>
    <source>
        <strain evidence="1">K2</strain>
    </source>
</reference>
<protein>
    <submittedName>
        <fullName evidence="1">Uncharacterized protein</fullName>
    </submittedName>
</protein>
<name>A0AAD9R443_ACRCE</name>
<accession>A0AAD9R443</accession>